<dbReference type="HOGENOM" id="CLU_1787849_0_0_1"/>
<accession>U9SNC1</accession>
<gene>
    <name evidence="1" type="ORF">GLOINDRAFT_89002</name>
</gene>
<dbReference type="EMBL" id="KI299640">
    <property type="protein sequence ID" value="ERZ97409.1"/>
    <property type="molecule type" value="Genomic_DNA"/>
</dbReference>
<sequence length="145" mass="16702">MSSFFTDYQFEHGLYNSSIGVDVNCTMLATSNAKFHIRLLPSRWYCTNVLEPFLVADKMDFREENLTAFEQKVTYGKIHGIRLYFFDKENVYPEINLQNPKVHRGKVDQFVLSVSNLSQNLISSNVDVGNVEMLGIIKELQDVII</sequence>
<protein>
    <submittedName>
        <fullName evidence="1">Uncharacterized protein</fullName>
    </submittedName>
</protein>
<proteinExistence type="predicted"/>
<evidence type="ECO:0000313" key="1">
    <source>
        <dbReference type="EMBL" id="ERZ97409.1"/>
    </source>
</evidence>
<reference evidence="1" key="1">
    <citation type="submission" date="2013-07" db="EMBL/GenBank/DDBJ databases">
        <title>The genome of an arbuscular mycorrhizal fungus provides insights into the evolution of the oldest plant symbiosis.</title>
        <authorList>
            <consortium name="DOE Joint Genome Institute"/>
            <person name="Tisserant E."/>
            <person name="Malbreil M."/>
            <person name="Kuo A."/>
            <person name="Kohler A."/>
            <person name="Symeonidi A."/>
            <person name="Balestrini R."/>
            <person name="Charron P."/>
            <person name="Duensing N."/>
            <person name="Frei-dit-Frey N."/>
            <person name="Gianinazzi-Pearson V."/>
            <person name="Gilbert B."/>
            <person name="Handa Y."/>
            <person name="Hijri M."/>
            <person name="Kaul R."/>
            <person name="Kawaguchi M."/>
            <person name="Krajinski F."/>
            <person name="Lammers P."/>
            <person name="Lapierre D."/>
            <person name="Masclaux F.G."/>
            <person name="Murat C."/>
            <person name="Morin E."/>
            <person name="Ndikumana S."/>
            <person name="Pagni M."/>
            <person name="Petitpierre D."/>
            <person name="Requena N."/>
            <person name="Rosikiewicz P."/>
            <person name="Riley R."/>
            <person name="Saito K."/>
            <person name="San Clemente H."/>
            <person name="Shapiro H."/>
            <person name="van Tuinen D."/>
            <person name="Becard G."/>
            <person name="Bonfante P."/>
            <person name="Paszkowski U."/>
            <person name="Shachar-Hill Y."/>
            <person name="Young J.P."/>
            <person name="Sanders I.R."/>
            <person name="Henrissat B."/>
            <person name="Rensing S.A."/>
            <person name="Grigoriev I.V."/>
            <person name="Corradi N."/>
            <person name="Roux C."/>
            <person name="Martin F."/>
        </authorList>
    </citation>
    <scope>NUCLEOTIDE SEQUENCE</scope>
    <source>
        <strain evidence="1">DAOM 197198</strain>
    </source>
</reference>
<name>U9SNC1_RHIID</name>
<organism evidence="1">
    <name type="scientific">Rhizophagus irregularis (strain DAOM 181602 / DAOM 197198 / MUCL 43194)</name>
    <name type="common">Arbuscular mycorrhizal fungus</name>
    <name type="synonym">Glomus intraradices</name>
    <dbReference type="NCBI Taxonomy" id="747089"/>
    <lineage>
        <taxon>Eukaryota</taxon>
        <taxon>Fungi</taxon>
        <taxon>Fungi incertae sedis</taxon>
        <taxon>Mucoromycota</taxon>
        <taxon>Glomeromycotina</taxon>
        <taxon>Glomeromycetes</taxon>
        <taxon>Glomerales</taxon>
        <taxon>Glomeraceae</taxon>
        <taxon>Rhizophagus</taxon>
    </lineage>
</organism>
<dbReference type="AlphaFoldDB" id="U9SNC1"/>